<reference evidence="1 2" key="1">
    <citation type="submission" date="2015-11" db="EMBL/GenBank/DDBJ databases">
        <title>Genomic analysis of 38 Legionella species identifies large and diverse effector repertoires.</title>
        <authorList>
            <person name="Burstein D."/>
            <person name="Amaro F."/>
            <person name="Zusman T."/>
            <person name="Lifshitz Z."/>
            <person name="Cohen O."/>
            <person name="Gilbert J.A."/>
            <person name="Pupko T."/>
            <person name="Shuman H.A."/>
            <person name="Segal G."/>
        </authorList>
    </citation>
    <scope>NUCLEOTIDE SEQUENCE [LARGE SCALE GENOMIC DNA]</scope>
    <source>
        <strain evidence="1 2">ATCC 43878</strain>
    </source>
</reference>
<dbReference type="Proteomes" id="UP000054742">
    <property type="component" value="Unassembled WGS sequence"/>
</dbReference>
<protein>
    <submittedName>
        <fullName evidence="1">Uncharacterized protein</fullName>
    </submittedName>
</protein>
<comment type="caution">
    <text evidence="1">The sequence shown here is derived from an EMBL/GenBank/DDBJ whole genome shotgun (WGS) entry which is preliminary data.</text>
</comment>
<sequence>MSSKRKYLKQKKHEPYRLNVSDYNTLVPYFFGKYQINLPYVINGSTATGRRMMAENYLQLQAEINEYQNEELVYAKQVMDNWSPPGVSLPGKYRLNQKNTKHSDFQKYYPELYAAIKDKFLNKENQFKELSEEEQLQLNTIVKRLKCRKKLDEYRQEKLEALHERKNKICLDKTQAIAEVKSIQNTLAGDETVIYFFTNNRSKGSAHFEVLLVKRDRIIKPVNWFLHESNMFESTDFSKMFVTDLSPFVTFTVNKKTATTLDEDPMKRLQPQVDSDSCGVLGLLYLKELLKNNSEQLQEFSFAVPLYSDANEKGQVFESLLFFPSPHVLRYSQSRLYNSIILAMVQSTNDEEVIQYKNISYTVKTLQGILKESIAIANQKGAPEVAQIENLWVHLPDFREKWLEAYQEMAQKRQEMQGKANNLYLAYKGHRMTEILADNTRNQSSTTMTTTTTPMKLTSHEEDNIIDSATSENTGKVTYNPLYKPLSSTSRVETYKLHSFFKPQGEAMVSYNPLYKSKTEERNELACC</sequence>
<dbReference type="OrthoDB" id="5651045at2"/>
<dbReference type="AlphaFoldDB" id="A0A0W0S4E5"/>
<proteinExistence type="predicted"/>
<dbReference type="EMBL" id="LNXV01000033">
    <property type="protein sequence ID" value="KTC78380.1"/>
    <property type="molecule type" value="Genomic_DNA"/>
</dbReference>
<organism evidence="1 2">
    <name type="scientific">Legionella brunensis</name>
    <dbReference type="NCBI Taxonomy" id="29422"/>
    <lineage>
        <taxon>Bacteria</taxon>
        <taxon>Pseudomonadati</taxon>
        <taxon>Pseudomonadota</taxon>
        <taxon>Gammaproteobacteria</taxon>
        <taxon>Legionellales</taxon>
        <taxon>Legionellaceae</taxon>
        <taxon>Legionella</taxon>
    </lineage>
</organism>
<evidence type="ECO:0000313" key="1">
    <source>
        <dbReference type="EMBL" id="KTC78380.1"/>
    </source>
</evidence>
<keyword evidence="2" id="KW-1185">Reference proteome</keyword>
<dbReference type="RefSeq" id="WP_058442636.1">
    <property type="nucleotide sequence ID" value="NZ_CAAAHU010000004.1"/>
</dbReference>
<evidence type="ECO:0000313" key="2">
    <source>
        <dbReference type="Proteomes" id="UP000054742"/>
    </source>
</evidence>
<accession>A0A0W0S4E5</accession>
<name>A0A0W0S4E5_9GAMM</name>
<gene>
    <name evidence="1" type="ORF">Lbru_2672</name>
</gene>
<dbReference type="PATRIC" id="fig|29422.6.peg.2838"/>